<evidence type="ECO:0000313" key="2">
    <source>
        <dbReference type="EMBL" id="SDS58835.1"/>
    </source>
</evidence>
<gene>
    <name evidence="2" type="ORF">SAMN05216490_1426</name>
</gene>
<reference evidence="2 3" key="1">
    <citation type="submission" date="2016-10" db="EMBL/GenBank/DDBJ databases">
        <authorList>
            <person name="de Groot N.N."/>
        </authorList>
    </citation>
    <scope>NUCLEOTIDE SEQUENCE [LARGE SCALE GENOMIC DNA]</scope>
    <source>
        <strain evidence="2 3">MP1X4</strain>
    </source>
</reference>
<proteinExistence type="predicted"/>
<feature type="region of interest" description="Disordered" evidence="1">
    <location>
        <begin position="15"/>
        <end position="48"/>
    </location>
</feature>
<feature type="compositionally biased region" description="Acidic residues" evidence="1">
    <location>
        <begin position="15"/>
        <end position="27"/>
    </location>
</feature>
<dbReference type="Proteomes" id="UP000199679">
    <property type="component" value="Chromosome I"/>
</dbReference>
<dbReference type="AlphaFoldDB" id="A0A1H1TEU2"/>
<name>A0A1H1TEU2_MUCMA</name>
<dbReference type="EMBL" id="LT629740">
    <property type="protein sequence ID" value="SDS58835.1"/>
    <property type="molecule type" value="Genomic_DNA"/>
</dbReference>
<protein>
    <submittedName>
        <fullName evidence="2">Uncharacterized protein</fullName>
    </submittedName>
</protein>
<organism evidence="2 3">
    <name type="scientific">Mucilaginibacter mallensis</name>
    <dbReference type="NCBI Taxonomy" id="652787"/>
    <lineage>
        <taxon>Bacteria</taxon>
        <taxon>Pseudomonadati</taxon>
        <taxon>Bacteroidota</taxon>
        <taxon>Sphingobacteriia</taxon>
        <taxon>Sphingobacteriales</taxon>
        <taxon>Sphingobacteriaceae</taxon>
        <taxon>Mucilaginibacter</taxon>
    </lineage>
</organism>
<evidence type="ECO:0000256" key="1">
    <source>
        <dbReference type="SAM" id="MobiDB-lite"/>
    </source>
</evidence>
<evidence type="ECO:0000313" key="3">
    <source>
        <dbReference type="Proteomes" id="UP000199679"/>
    </source>
</evidence>
<accession>A0A1H1TEU2</accession>
<keyword evidence="3" id="KW-1185">Reference proteome</keyword>
<sequence>MGAAAVVEAAANEYEFCDGDDSGDDNGENAADPAGVDPEDVAVAAATV</sequence>